<keyword evidence="7" id="KW-0804">Transcription</keyword>
<gene>
    <name evidence="11" type="ORF">MNOR_LOCUS34527</name>
</gene>
<dbReference type="FunFam" id="3.30.160.60:FF:002343">
    <property type="entry name" value="Zinc finger protein 33A"/>
    <property type="match status" value="1"/>
</dbReference>
<feature type="non-terminal residue" evidence="11">
    <location>
        <position position="153"/>
    </location>
</feature>
<accession>A0AAV2SB64</accession>
<dbReference type="GO" id="GO:0001227">
    <property type="term" value="F:DNA-binding transcription repressor activity, RNA polymerase II-specific"/>
    <property type="evidence" value="ECO:0007669"/>
    <property type="project" value="TreeGrafter"/>
</dbReference>
<keyword evidence="6" id="KW-0805">Transcription regulation</keyword>
<feature type="domain" description="C2H2-type" evidence="10">
    <location>
        <begin position="116"/>
        <end position="143"/>
    </location>
</feature>
<dbReference type="GO" id="GO:0000978">
    <property type="term" value="F:RNA polymerase II cis-regulatory region sequence-specific DNA binding"/>
    <property type="evidence" value="ECO:0007669"/>
    <property type="project" value="TreeGrafter"/>
</dbReference>
<proteinExistence type="predicted"/>
<evidence type="ECO:0000313" key="12">
    <source>
        <dbReference type="Proteomes" id="UP001497623"/>
    </source>
</evidence>
<keyword evidence="5" id="KW-0862">Zinc</keyword>
<evidence type="ECO:0000256" key="3">
    <source>
        <dbReference type="ARBA" id="ARBA00022737"/>
    </source>
</evidence>
<keyword evidence="3" id="KW-0677">Repeat</keyword>
<comment type="caution">
    <text evidence="11">The sequence shown here is derived from an EMBL/GenBank/DDBJ whole genome shotgun (WGS) entry which is preliminary data.</text>
</comment>
<dbReference type="PROSITE" id="PS50157">
    <property type="entry name" value="ZINC_FINGER_C2H2_2"/>
    <property type="match status" value="2"/>
</dbReference>
<keyword evidence="8" id="KW-0539">Nucleus</keyword>
<evidence type="ECO:0000256" key="7">
    <source>
        <dbReference type="ARBA" id="ARBA00023163"/>
    </source>
</evidence>
<evidence type="ECO:0000256" key="8">
    <source>
        <dbReference type="ARBA" id="ARBA00023242"/>
    </source>
</evidence>
<comment type="subcellular location">
    <subcellularLocation>
        <location evidence="1">Nucleus</location>
    </subcellularLocation>
</comment>
<dbReference type="GO" id="GO:0008270">
    <property type="term" value="F:zinc ion binding"/>
    <property type="evidence" value="ECO:0007669"/>
    <property type="project" value="UniProtKB-KW"/>
</dbReference>
<sequence length="153" mass="17688">MSETFDKEDCTSEKRDIDVKHSDDIIKPNKNYYPQDVLRNSASGISELKVKEEIEENGEPIIMQDVEIKCKGEIQICEEPIDFTGQNDQCSKYDKAFSNNSNLVKHLSTHTGEKPYQCSQFGKSFSQNTTFRIHQGTHTLEKRYKCSQWERGI</sequence>
<keyword evidence="2" id="KW-0479">Metal-binding</keyword>
<dbReference type="AlphaFoldDB" id="A0AAV2SB64"/>
<evidence type="ECO:0000256" key="1">
    <source>
        <dbReference type="ARBA" id="ARBA00004123"/>
    </source>
</evidence>
<keyword evidence="4 9" id="KW-0863">Zinc-finger</keyword>
<evidence type="ECO:0000256" key="2">
    <source>
        <dbReference type="ARBA" id="ARBA00022723"/>
    </source>
</evidence>
<evidence type="ECO:0000256" key="9">
    <source>
        <dbReference type="PROSITE-ProRule" id="PRU00042"/>
    </source>
</evidence>
<dbReference type="PANTHER" id="PTHR24399">
    <property type="entry name" value="ZINC FINGER AND BTB DOMAIN-CONTAINING"/>
    <property type="match status" value="1"/>
</dbReference>
<evidence type="ECO:0000259" key="10">
    <source>
        <dbReference type="PROSITE" id="PS50157"/>
    </source>
</evidence>
<organism evidence="11 12">
    <name type="scientific">Meganyctiphanes norvegica</name>
    <name type="common">Northern krill</name>
    <name type="synonym">Thysanopoda norvegica</name>
    <dbReference type="NCBI Taxonomy" id="48144"/>
    <lineage>
        <taxon>Eukaryota</taxon>
        <taxon>Metazoa</taxon>
        <taxon>Ecdysozoa</taxon>
        <taxon>Arthropoda</taxon>
        <taxon>Crustacea</taxon>
        <taxon>Multicrustacea</taxon>
        <taxon>Malacostraca</taxon>
        <taxon>Eumalacostraca</taxon>
        <taxon>Eucarida</taxon>
        <taxon>Euphausiacea</taxon>
        <taxon>Euphausiidae</taxon>
        <taxon>Meganyctiphanes</taxon>
    </lineage>
</organism>
<dbReference type="InterPro" id="IPR013087">
    <property type="entry name" value="Znf_C2H2_type"/>
</dbReference>
<dbReference type="GO" id="GO:0005654">
    <property type="term" value="C:nucleoplasm"/>
    <property type="evidence" value="ECO:0007669"/>
    <property type="project" value="TreeGrafter"/>
</dbReference>
<protein>
    <recommendedName>
        <fullName evidence="10">C2H2-type domain-containing protein</fullName>
    </recommendedName>
</protein>
<evidence type="ECO:0000313" key="11">
    <source>
        <dbReference type="EMBL" id="CAL4174453.1"/>
    </source>
</evidence>
<name>A0AAV2SB64_MEGNR</name>
<evidence type="ECO:0000256" key="6">
    <source>
        <dbReference type="ARBA" id="ARBA00023015"/>
    </source>
</evidence>
<dbReference type="Proteomes" id="UP001497623">
    <property type="component" value="Unassembled WGS sequence"/>
</dbReference>
<feature type="domain" description="C2H2-type" evidence="10">
    <location>
        <begin position="88"/>
        <end position="115"/>
    </location>
</feature>
<dbReference type="PANTHER" id="PTHR24399:SF23">
    <property type="entry name" value="C2H2-TYPE DOMAIN-CONTAINING PROTEIN"/>
    <property type="match status" value="1"/>
</dbReference>
<dbReference type="SUPFAM" id="SSF57667">
    <property type="entry name" value="beta-beta-alpha zinc fingers"/>
    <property type="match status" value="1"/>
</dbReference>
<evidence type="ECO:0000256" key="4">
    <source>
        <dbReference type="ARBA" id="ARBA00022771"/>
    </source>
</evidence>
<dbReference type="Gene3D" id="3.30.160.60">
    <property type="entry name" value="Classic Zinc Finger"/>
    <property type="match status" value="2"/>
</dbReference>
<reference evidence="11 12" key="1">
    <citation type="submission" date="2024-05" db="EMBL/GenBank/DDBJ databases">
        <authorList>
            <person name="Wallberg A."/>
        </authorList>
    </citation>
    <scope>NUCLEOTIDE SEQUENCE [LARGE SCALE GENOMIC DNA]</scope>
</reference>
<keyword evidence="12" id="KW-1185">Reference proteome</keyword>
<dbReference type="InterPro" id="IPR036236">
    <property type="entry name" value="Znf_C2H2_sf"/>
</dbReference>
<evidence type="ECO:0000256" key="5">
    <source>
        <dbReference type="ARBA" id="ARBA00022833"/>
    </source>
</evidence>
<dbReference type="EMBL" id="CAXKWB010053563">
    <property type="protein sequence ID" value="CAL4174453.1"/>
    <property type="molecule type" value="Genomic_DNA"/>
</dbReference>